<keyword evidence="6" id="KW-0479">Metal-binding</keyword>
<protein>
    <submittedName>
        <fullName evidence="14">Bifunctional metallophosphatase/5'-nucleotidase</fullName>
    </submittedName>
</protein>
<dbReference type="EMBL" id="CP045915">
    <property type="protein sequence ID" value="QGH36473.1"/>
    <property type="molecule type" value="Genomic_DNA"/>
</dbReference>
<feature type="domain" description="5'-Nucleotidase C-terminal" evidence="13">
    <location>
        <begin position="324"/>
        <end position="476"/>
    </location>
</feature>
<comment type="catalytic activity">
    <reaction evidence="1">
        <text>a ribonucleoside 3'-phosphate + H2O = a ribonucleoside + phosphate</text>
        <dbReference type="Rhea" id="RHEA:10144"/>
        <dbReference type="ChEBI" id="CHEBI:13197"/>
        <dbReference type="ChEBI" id="CHEBI:15377"/>
        <dbReference type="ChEBI" id="CHEBI:18254"/>
        <dbReference type="ChEBI" id="CHEBI:43474"/>
        <dbReference type="EC" id="3.1.3.6"/>
    </reaction>
</comment>
<comment type="cofactor">
    <cofactor evidence="3">
        <name>a divalent metal cation</name>
        <dbReference type="ChEBI" id="CHEBI:60240"/>
    </cofactor>
</comment>
<dbReference type="InterPro" id="IPR041827">
    <property type="entry name" value="CpdB_N"/>
</dbReference>
<proteinExistence type="inferred from homology"/>
<comment type="catalytic activity">
    <reaction evidence="2">
        <text>a nucleoside 2',3'-cyclic phosphate + H2O = a nucleoside 3'-phosphate + H(+)</text>
        <dbReference type="Rhea" id="RHEA:19621"/>
        <dbReference type="ChEBI" id="CHEBI:15377"/>
        <dbReference type="ChEBI" id="CHEBI:15378"/>
        <dbReference type="ChEBI" id="CHEBI:66949"/>
        <dbReference type="ChEBI" id="CHEBI:66954"/>
        <dbReference type="EC" id="3.1.4.16"/>
    </reaction>
</comment>
<dbReference type="InterPro" id="IPR006179">
    <property type="entry name" value="5_nucleotidase/apyrase"/>
</dbReference>
<dbReference type="InterPro" id="IPR006146">
    <property type="entry name" value="5'-Nucleotdase_CS"/>
</dbReference>
<evidence type="ECO:0000313" key="14">
    <source>
        <dbReference type="EMBL" id="QGH36473.1"/>
    </source>
</evidence>
<evidence type="ECO:0000256" key="11">
    <source>
        <dbReference type="RuleBase" id="RU362119"/>
    </source>
</evidence>
<dbReference type="GO" id="GO:0030288">
    <property type="term" value="C:outer membrane-bounded periplasmic space"/>
    <property type="evidence" value="ECO:0007669"/>
    <property type="project" value="TreeGrafter"/>
</dbReference>
<dbReference type="Pfam" id="PF00149">
    <property type="entry name" value="Metallophos"/>
    <property type="match status" value="1"/>
</dbReference>
<dbReference type="KEGG" id="grc:GI584_21545"/>
<keyword evidence="7" id="KW-0732">Signal</keyword>
<dbReference type="PANTHER" id="PTHR11575:SF6">
    <property type="entry name" value="2',3'-CYCLIC-NUCLEOTIDE 2'-PHOSPHODIESTERASE_3'-NUCLEOTIDASE"/>
    <property type="match status" value="1"/>
</dbReference>
<dbReference type="Proteomes" id="UP000339690">
    <property type="component" value="Chromosome"/>
</dbReference>
<dbReference type="GO" id="GO:0046872">
    <property type="term" value="F:metal ion binding"/>
    <property type="evidence" value="ECO:0007669"/>
    <property type="project" value="UniProtKB-KW"/>
</dbReference>
<dbReference type="GO" id="GO:0008254">
    <property type="term" value="F:3'-nucleotidase activity"/>
    <property type="evidence" value="ECO:0007669"/>
    <property type="project" value="UniProtKB-EC"/>
</dbReference>
<evidence type="ECO:0000256" key="5">
    <source>
        <dbReference type="ARBA" id="ARBA00006654"/>
    </source>
</evidence>
<name>A0A5Q2TQX7_9BACI</name>
<evidence type="ECO:0000256" key="4">
    <source>
        <dbReference type="ARBA" id="ARBA00004196"/>
    </source>
</evidence>
<accession>A0A5Q2TQX7</accession>
<dbReference type="InterPro" id="IPR036907">
    <property type="entry name" value="5'-Nucleotdase_C_sf"/>
</dbReference>
<comment type="subcellular location">
    <subcellularLocation>
        <location evidence="4">Cell envelope</location>
    </subcellularLocation>
</comment>
<evidence type="ECO:0000256" key="1">
    <source>
        <dbReference type="ARBA" id="ARBA00000527"/>
    </source>
</evidence>
<dbReference type="PROSITE" id="PS00786">
    <property type="entry name" value="5_NUCLEOTIDASE_2"/>
    <property type="match status" value="1"/>
</dbReference>
<dbReference type="Gene3D" id="3.90.780.10">
    <property type="entry name" value="5'-Nucleotidase, C-terminal domain"/>
    <property type="match status" value="1"/>
</dbReference>
<sequence>MKTVSIGVTSDVHGYIMPTNYRNNQETQMGLAKTASILKEIRRKYDTILIDNGDFIQGSPFTYYFAKKQPDQPSPMINIANQLNYDLAVIGNHEFNYGLHYLQEAVEVSDFPWLSANIIDKKTKQPFLGKPYIIKKIAGIRFAILGLTTHYIPNWEDPNHIEDLTFEDACQSAKKWVAKIRETEAPDVMIVSYHGGLERDPKTGEPTEDFTGENQGYQICQEVEGIDILITGHQHRFLTEQINGVTVVQPGNNGQAIAEITLTIDQRIQSITSTLHYVDEQTEIDRQVENSIVEDERAVQAFLDQTITTVKGDMEICDPMKVRLNGHPFINYINQLQMNIAEVDISCTALFHDQSPGFPKQVTMRDIVSNYIYPNTLKVLKITGHDIKEALEKSASYFQLENKEIVINPSYLEPKPQPYNYDMWQGIYYEVKVSNPIGERVITLEYQGQPLELSQEFQVVMNNYRASGGGDYHMFKNKEVVKDIPIDMTELIADDLLKRNELIPKSNSHFRIIE</sequence>
<evidence type="ECO:0000259" key="12">
    <source>
        <dbReference type="Pfam" id="PF00149"/>
    </source>
</evidence>
<dbReference type="InterPro" id="IPR008334">
    <property type="entry name" value="5'-Nucleotdase_C"/>
</dbReference>
<dbReference type="InterPro" id="IPR004843">
    <property type="entry name" value="Calcineurin-like_PHP"/>
</dbReference>
<evidence type="ECO:0000256" key="6">
    <source>
        <dbReference type="ARBA" id="ARBA00022723"/>
    </source>
</evidence>
<dbReference type="AlphaFoldDB" id="A0A5Q2TQX7"/>
<dbReference type="SUPFAM" id="SSF55816">
    <property type="entry name" value="5'-nucleotidase (syn. UDP-sugar hydrolase), C-terminal domain"/>
    <property type="match status" value="1"/>
</dbReference>
<feature type="domain" description="Calcineurin-like phosphoesterase" evidence="12">
    <location>
        <begin position="5"/>
        <end position="236"/>
    </location>
</feature>
<dbReference type="RefSeq" id="WP_153792582.1">
    <property type="nucleotide sequence ID" value="NZ_CP045915.1"/>
</dbReference>
<dbReference type="SUPFAM" id="SSF56300">
    <property type="entry name" value="Metallo-dependent phosphatases"/>
    <property type="match status" value="1"/>
</dbReference>
<dbReference type="GO" id="GO:0000166">
    <property type="term" value="F:nucleotide binding"/>
    <property type="evidence" value="ECO:0007669"/>
    <property type="project" value="UniProtKB-KW"/>
</dbReference>
<dbReference type="Gene3D" id="3.60.21.10">
    <property type="match status" value="1"/>
</dbReference>
<evidence type="ECO:0000313" key="15">
    <source>
        <dbReference type="Proteomes" id="UP000339690"/>
    </source>
</evidence>
<dbReference type="PRINTS" id="PR01607">
    <property type="entry name" value="APYRASEFAMLY"/>
</dbReference>
<gene>
    <name evidence="14" type="ORF">GI584_21545</name>
</gene>
<reference evidence="14 15" key="1">
    <citation type="submission" date="2019-11" db="EMBL/GenBank/DDBJ databases">
        <title>Gracilibacillus salitolerans sp. nov., a moderate halophile isolated from a saline soil in northwest China.</title>
        <authorList>
            <person name="Gan L."/>
        </authorList>
    </citation>
    <scope>NUCLEOTIDE SEQUENCE [LARGE SCALE GENOMIC DNA]</scope>
    <source>
        <strain evidence="14 15">SCU50</strain>
    </source>
</reference>
<evidence type="ECO:0000256" key="3">
    <source>
        <dbReference type="ARBA" id="ARBA00001968"/>
    </source>
</evidence>
<evidence type="ECO:0000256" key="7">
    <source>
        <dbReference type="ARBA" id="ARBA00022729"/>
    </source>
</evidence>
<dbReference type="CDD" id="cd07410">
    <property type="entry name" value="MPP_CpdB_N"/>
    <property type="match status" value="1"/>
</dbReference>
<dbReference type="InterPro" id="IPR029052">
    <property type="entry name" value="Metallo-depent_PP-like"/>
</dbReference>
<evidence type="ECO:0000256" key="9">
    <source>
        <dbReference type="ARBA" id="ARBA00022801"/>
    </source>
</evidence>
<evidence type="ECO:0000256" key="10">
    <source>
        <dbReference type="ARBA" id="ARBA00023268"/>
    </source>
</evidence>
<keyword evidence="15" id="KW-1185">Reference proteome</keyword>
<keyword evidence="8 11" id="KW-0547">Nucleotide-binding</keyword>
<dbReference type="GO" id="GO:0008663">
    <property type="term" value="F:2',3'-cyclic-nucleotide 2'-phosphodiesterase activity"/>
    <property type="evidence" value="ECO:0007669"/>
    <property type="project" value="UniProtKB-EC"/>
</dbReference>
<organism evidence="14 15">
    <name type="scientific">Gracilibacillus salitolerans</name>
    <dbReference type="NCBI Taxonomy" id="2663022"/>
    <lineage>
        <taxon>Bacteria</taxon>
        <taxon>Bacillati</taxon>
        <taxon>Bacillota</taxon>
        <taxon>Bacilli</taxon>
        <taxon>Bacillales</taxon>
        <taxon>Bacillaceae</taxon>
        <taxon>Gracilibacillus</taxon>
    </lineage>
</organism>
<keyword evidence="9 11" id="KW-0378">Hydrolase</keyword>
<evidence type="ECO:0000259" key="13">
    <source>
        <dbReference type="Pfam" id="PF02872"/>
    </source>
</evidence>
<keyword evidence="10" id="KW-0511">Multifunctional enzyme</keyword>
<dbReference type="GO" id="GO:0009166">
    <property type="term" value="P:nucleotide catabolic process"/>
    <property type="evidence" value="ECO:0007669"/>
    <property type="project" value="InterPro"/>
</dbReference>
<evidence type="ECO:0000256" key="2">
    <source>
        <dbReference type="ARBA" id="ARBA00001730"/>
    </source>
</evidence>
<dbReference type="Pfam" id="PF02872">
    <property type="entry name" value="5_nucleotid_C"/>
    <property type="match status" value="1"/>
</dbReference>
<dbReference type="PANTHER" id="PTHR11575">
    <property type="entry name" value="5'-NUCLEOTIDASE-RELATED"/>
    <property type="match status" value="1"/>
</dbReference>
<evidence type="ECO:0000256" key="8">
    <source>
        <dbReference type="ARBA" id="ARBA00022741"/>
    </source>
</evidence>
<comment type="similarity">
    <text evidence="5 11">Belongs to the 5'-nucleotidase family.</text>
</comment>